<feature type="domain" description="Phage shock protein PspC N-terminal" evidence="8">
    <location>
        <begin position="2"/>
        <end position="60"/>
    </location>
</feature>
<evidence type="ECO:0000313" key="12">
    <source>
        <dbReference type="Proteomes" id="UP001527202"/>
    </source>
</evidence>
<dbReference type="Proteomes" id="UP001527202">
    <property type="component" value="Unassembled WGS sequence"/>
</dbReference>
<dbReference type="PANTHER" id="PTHR33885:SF3">
    <property type="entry name" value="PHAGE SHOCK PROTEIN C"/>
    <property type="match status" value="1"/>
</dbReference>
<feature type="compositionally biased region" description="Polar residues" evidence="6">
    <location>
        <begin position="112"/>
        <end position="123"/>
    </location>
</feature>
<accession>A0A410X3S0</accession>
<dbReference type="PANTHER" id="PTHR33885">
    <property type="entry name" value="PHAGE SHOCK PROTEIN C"/>
    <property type="match status" value="1"/>
</dbReference>
<proteinExistence type="predicted"/>
<feature type="compositionally biased region" description="Basic and acidic residues" evidence="6">
    <location>
        <begin position="128"/>
        <end position="160"/>
    </location>
</feature>
<dbReference type="Pfam" id="PF04024">
    <property type="entry name" value="PspC"/>
    <property type="match status" value="1"/>
</dbReference>
<dbReference type="EMBL" id="CP026520">
    <property type="protein sequence ID" value="QAV21256.1"/>
    <property type="molecule type" value="Genomic_DNA"/>
</dbReference>
<keyword evidence="5 7" id="KW-0472">Membrane</keyword>
<reference evidence="9 12" key="2">
    <citation type="submission" date="2022-05" db="EMBL/GenBank/DDBJ databases">
        <title>Genome Sequencing of Bee-Associated Microbes.</title>
        <authorList>
            <person name="Dunlap C."/>
        </authorList>
    </citation>
    <scope>NUCLEOTIDE SEQUENCE [LARGE SCALE GENOMIC DNA]</scope>
    <source>
        <strain evidence="9 12">NRRL B-23120</strain>
    </source>
</reference>
<evidence type="ECO:0000256" key="2">
    <source>
        <dbReference type="ARBA" id="ARBA00022475"/>
    </source>
</evidence>
<evidence type="ECO:0000256" key="3">
    <source>
        <dbReference type="ARBA" id="ARBA00022692"/>
    </source>
</evidence>
<keyword evidence="3 7" id="KW-0812">Transmembrane</keyword>
<dbReference type="AlphaFoldDB" id="A0A410X3S0"/>
<evidence type="ECO:0000256" key="7">
    <source>
        <dbReference type="SAM" id="Phobius"/>
    </source>
</evidence>
<organism evidence="10 11">
    <name type="scientific">Paenibacillus chitinolyticus</name>
    <dbReference type="NCBI Taxonomy" id="79263"/>
    <lineage>
        <taxon>Bacteria</taxon>
        <taxon>Bacillati</taxon>
        <taxon>Bacillota</taxon>
        <taxon>Bacilli</taxon>
        <taxon>Bacillales</taxon>
        <taxon>Paenibacillaceae</taxon>
        <taxon>Paenibacillus</taxon>
    </lineage>
</organism>
<dbReference type="GeneID" id="95378589"/>
<gene>
    <name evidence="9" type="ORF">M5X16_10600</name>
    <name evidence="10" type="ORF">PC41400_27760</name>
</gene>
<evidence type="ECO:0000259" key="8">
    <source>
        <dbReference type="Pfam" id="PF04024"/>
    </source>
</evidence>
<dbReference type="InterPro" id="IPR007168">
    <property type="entry name" value="Phageshock_PspC_N"/>
</dbReference>
<dbReference type="OrthoDB" id="9815286at2"/>
<comment type="subcellular location">
    <subcellularLocation>
        <location evidence="1">Cell membrane</location>
        <topology evidence="1">Single-pass membrane protein</topology>
    </subcellularLocation>
</comment>
<dbReference type="Proteomes" id="UP000288943">
    <property type="component" value="Chromosome"/>
</dbReference>
<dbReference type="KEGG" id="pchi:PC41400_27760"/>
<feature type="compositionally biased region" description="Polar residues" evidence="6">
    <location>
        <begin position="162"/>
        <end position="171"/>
    </location>
</feature>
<feature type="region of interest" description="Disordered" evidence="6">
    <location>
        <begin position="103"/>
        <end position="171"/>
    </location>
</feature>
<protein>
    <submittedName>
        <fullName evidence="10">PspC domain-containing protein</fullName>
    </submittedName>
</protein>
<evidence type="ECO:0000256" key="5">
    <source>
        <dbReference type="ARBA" id="ARBA00023136"/>
    </source>
</evidence>
<sequence>MKKLYRSRTDKKVTGLCGGLAEVLNVDATLLRLLTVVAVFITSGSLILLYFIASFIVPKEPGFDPPRGPYGPGPYGGDSYGPYGNNNNNNYGGSYGGNQAYNGWNGKEARNGRQQSAAGSSFGSPKADNIDEMMKDIEKKAMQREIEELRGKLDRLEKHQKPTNNDSKGDV</sequence>
<evidence type="ECO:0000256" key="1">
    <source>
        <dbReference type="ARBA" id="ARBA00004162"/>
    </source>
</evidence>
<keyword evidence="4 7" id="KW-1133">Transmembrane helix</keyword>
<keyword evidence="2" id="KW-1003">Cell membrane</keyword>
<dbReference type="InterPro" id="IPR052027">
    <property type="entry name" value="PspC"/>
</dbReference>
<feature type="transmembrane region" description="Helical" evidence="7">
    <location>
        <begin position="35"/>
        <end position="57"/>
    </location>
</feature>
<reference evidence="10 11" key="1">
    <citation type="submission" date="2018-01" db="EMBL/GenBank/DDBJ databases">
        <title>The whole genome sequencing and assembly of Paenibacillus chitinolyticus KCCM 41400 strain.</title>
        <authorList>
            <person name="Kim J.-Y."/>
            <person name="Park M.-K."/>
            <person name="Lee Y.-J."/>
            <person name="Yi H."/>
            <person name="Bahn Y.-S."/>
            <person name="Kim J.F."/>
            <person name="Lee D.-W."/>
        </authorList>
    </citation>
    <scope>NUCLEOTIDE SEQUENCE [LARGE SCALE GENOMIC DNA]</scope>
    <source>
        <strain evidence="10 11">KCCM 41400</strain>
    </source>
</reference>
<evidence type="ECO:0000313" key="10">
    <source>
        <dbReference type="EMBL" id="QAV21256.1"/>
    </source>
</evidence>
<dbReference type="RefSeq" id="WP_042235801.1">
    <property type="nucleotide sequence ID" value="NZ_CP026520.1"/>
</dbReference>
<evidence type="ECO:0000256" key="4">
    <source>
        <dbReference type="ARBA" id="ARBA00022989"/>
    </source>
</evidence>
<keyword evidence="12" id="KW-1185">Reference proteome</keyword>
<dbReference type="GO" id="GO:0005886">
    <property type="term" value="C:plasma membrane"/>
    <property type="evidence" value="ECO:0007669"/>
    <property type="project" value="UniProtKB-SubCell"/>
</dbReference>
<name>A0A410X3S0_9BACL</name>
<evidence type="ECO:0000256" key="6">
    <source>
        <dbReference type="SAM" id="MobiDB-lite"/>
    </source>
</evidence>
<dbReference type="EMBL" id="JAMDMJ010000012">
    <property type="protein sequence ID" value="MCY9596223.1"/>
    <property type="molecule type" value="Genomic_DNA"/>
</dbReference>
<evidence type="ECO:0000313" key="11">
    <source>
        <dbReference type="Proteomes" id="UP000288943"/>
    </source>
</evidence>
<evidence type="ECO:0000313" key="9">
    <source>
        <dbReference type="EMBL" id="MCY9596223.1"/>
    </source>
</evidence>